<reference evidence="2" key="1">
    <citation type="submission" date="2016-04" db="EMBL/GenBank/DDBJ databases">
        <authorList>
            <person name="Nguyen H.D."/>
            <person name="Samba Siva P."/>
            <person name="Cullis J."/>
            <person name="Levesque C.A."/>
            <person name="Hambleton S."/>
        </authorList>
    </citation>
    <scope>NUCLEOTIDE SEQUENCE</scope>
    <source>
        <strain evidence="2">DAOMC 236426</strain>
    </source>
</reference>
<feature type="region of interest" description="Disordered" evidence="1">
    <location>
        <begin position="198"/>
        <end position="229"/>
    </location>
</feature>
<protein>
    <submittedName>
        <fullName evidence="2">Uncharacterized protein</fullName>
    </submittedName>
</protein>
<sequence>MDPSQRHLPGSARKRIRNWPQRGVRIANHLLRVVASVHGANWDIFREYDFRVRSQHAAARRSMSRIGFDIRQLNQQLLGLAAGAVRPDGGANGIIDITGAVATPWARLIASPYPDRARIARAWSSTAAVPSAPPPPAATSTSTSPKRKVPRVGGAFGPSTAPTTSFGPASSFPSGPTSWCPLSSRFSSLLMVQPSLLQPRASSPQQSDPALLPSFPTPSNSSGHPSLPHHLLPAAVRPIEDRLSTTVAEAYAAVVTPLAYQEWLVAIAELPVHLQQEYADLPEQIRSGFWLGLPAKPAVLFHPFNRYSEEEAPVVLDWITAEVNLGRAFGPFSDDEMAAVGPWRSAPLSVIHTPATAEKAAKNRIVEDLVDCSCDVVAHRIPGLKFGSWVDDIGAIRAAGPASGITEEQVRAEFARLGWPLHPPDKKGFNFSRRFVLTGIEWDLDAMTMAL</sequence>
<evidence type="ECO:0000256" key="1">
    <source>
        <dbReference type="SAM" id="MobiDB-lite"/>
    </source>
</evidence>
<evidence type="ECO:0000313" key="2">
    <source>
        <dbReference type="EMBL" id="KAE8238145.1"/>
    </source>
</evidence>
<feature type="region of interest" description="Disordered" evidence="1">
    <location>
        <begin position="125"/>
        <end position="171"/>
    </location>
</feature>
<organism evidence="2 3">
    <name type="scientific">Tilletia controversa</name>
    <name type="common">dwarf bunt fungus</name>
    <dbReference type="NCBI Taxonomy" id="13291"/>
    <lineage>
        <taxon>Eukaryota</taxon>
        <taxon>Fungi</taxon>
        <taxon>Dikarya</taxon>
        <taxon>Basidiomycota</taxon>
        <taxon>Ustilaginomycotina</taxon>
        <taxon>Exobasidiomycetes</taxon>
        <taxon>Tilletiales</taxon>
        <taxon>Tilletiaceae</taxon>
        <taxon>Tilletia</taxon>
    </lineage>
</organism>
<feature type="non-terminal residue" evidence="2">
    <location>
        <position position="451"/>
    </location>
</feature>
<dbReference type="AlphaFoldDB" id="A0A8X7SSL0"/>
<dbReference type="Proteomes" id="UP000077684">
    <property type="component" value="Unassembled WGS sequence"/>
</dbReference>
<name>A0A8X7SSL0_9BASI</name>
<keyword evidence="3" id="KW-1185">Reference proteome</keyword>
<reference evidence="2" key="2">
    <citation type="journal article" date="2019" name="IMA Fungus">
        <title>Genome sequencing and comparison of five Tilletia species to identify candidate genes for the detection of regulated species infecting wheat.</title>
        <authorList>
            <person name="Nguyen H.D.T."/>
            <person name="Sultana T."/>
            <person name="Kesanakurti P."/>
            <person name="Hambleton S."/>
        </authorList>
    </citation>
    <scope>NUCLEOTIDE SEQUENCE</scope>
    <source>
        <strain evidence="2">DAOMC 236426</strain>
    </source>
</reference>
<gene>
    <name evidence="2" type="ORF">A4X06_0g8974</name>
</gene>
<accession>A0A8X7SSL0</accession>
<evidence type="ECO:0000313" key="3">
    <source>
        <dbReference type="Proteomes" id="UP000077684"/>
    </source>
</evidence>
<comment type="caution">
    <text evidence="2">The sequence shown here is derived from an EMBL/GenBank/DDBJ whole genome shotgun (WGS) entry which is preliminary data.</text>
</comment>
<feature type="compositionally biased region" description="Low complexity" evidence="1">
    <location>
        <begin position="162"/>
        <end position="171"/>
    </location>
</feature>
<dbReference type="EMBL" id="LWDE02002257">
    <property type="protein sequence ID" value="KAE8238145.1"/>
    <property type="molecule type" value="Genomic_DNA"/>
</dbReference>
<proteinExistence type="predicted"/>